<evidence type="ECO:0000313" key="2">
    <source>
        <dbReference type="EMBL" id="ABM60716.1"/>
    </source>
</evidence>
<evidence type="ECO:0000256" key="1">
    <source>
        <dbReference type="SAM" id="MobiDB-lite"/>
    </source>
</evidence>
<reference evidence="2 3" key="1">
    <citation type="submission" date="2006-12" db="EMBL/GenBank/DDBJ databases">
        <title>Complete sequence of plasmid pVEIS01 of Verminephrobacter eiseniae EF01-2.</title>
        <authorList>
            <consortium name="US DOE Joint Genome Institute"/>
            <person name="Copeland A."/>
            <person name="Lucas S."/>
            <person name="Lapidus A."/>
            <person name="Barry K."/>
            <person name="Detter J.C."/>
            <person name="Glavina del Rio T."/>
            <person name="Dalin E."/>
            <person name="Tice H."/>
            <person name="Pitluck S."/>
            <person name="Chertkov O."/>
            <person name="Brettin T."/>
            <person name="Bruce D."/>
            <person name="Han C."/>
            <person name="Tapia R."/>
            <person name="Gilna P."/>
            <person name="Schmutz J."/>
            <person name="Larimer F."/>
            <person name="Land M."/>
            <person name="Hauser L."/>
            <person name="Kyrpides N."/>
            <person name="Kim E."/>
            <person name="Stahl D."/>
            <person name="Richardson P."/>
        </authorList>
    </citation>
    <scope>NUCLEOTIDE SEQUENCE [LARGE SCALE GENOMIC DNA]</scope>
    <source>
        <strain evidence="3">EF01-2</strain>
        <plasmid evidence="3">Plasmid pVEIS01</plasmid>
    </source>
</reference>
<dbReference type="EMBL" id="CP000543">
    <property type="protein sequence ID" value="ABM60716.1"/>
    <property type="molecule type" value="Genomic_DNA"/>
</dbReference>
<protein>
    <submittedName>
        <fullName evidence="2">Uncharacterized protein</fullName>
    </submittedName>
</protein>
<dbReference type="AlphaFoldDB" id="A1WSV9"/>
<dbReference type="RefSeq" id="WP_011799413.1">
    <property type="nucleotide sequence ID" value="NC_008771.1"/>
</dbReference>
<geneLocation type="plasmid" evidence="2 3">
    <name>pVEIS01</name>
</geneLocation>
<organism evidence="2 3">
    <name type="scientific">Verminephrobacter eiseniae (strain EF01-2)</name>
    <dbReference type="NCBI Taxonomy" id="391735"/>
    <lineage>
        <taxon>Bacteria</taxon>
        <taxon>Pseudomonadati</taxon>
        <taxon>Pseudomonadota</taxon>
        <taxon>Betaproteobacteria</taxon>
        <taxon>Burkholderiales</taxon>
        <taxon>Comamonadaceae</taxon>
        <taxon>Verminephrobacter</taxon>
    </lineage>
</organism>
<name>A1WSV9_VEREI</name>
<feature type="region of interest" description="Disordered" evidence="1">
    <location>
        <begin position="101"/>
        <end position="120"/>
    </location>
</feature>
<keyword evidence="2" id="KW-0614">Plasmid</keyword>
<keyword evidence="3" id="KW-1185">Reference proteome</keyword>
<dbReference type="Proteomes" id="UP000000374">
    <property type="component" value="Plasmid pVEIS01"/>
</dbReference>
<proteinExistence type="predicted"/>
<evidence type="ECO:0000313" key="3">
    <source>
        <dbReference type="Proteomes" id="UP000000374"/>
    </source>
</evidence>
<gene>
    <name evidence="2" type="ordered locus">Veis_5030</name>
</gene>
<dbReference type="GeneID" id="76463285"/>
<dbReference type="HOGENOM" id="CLU_2048727_0_0_4"/>
<sequence length="120" mass="12878">MAENQFTKGDTLPPGIEADPLAKAFVYRMSRDALMIVTNLHRVRDLPCMDMLAKIDAHLENPLHLLVKDGQKPHSGANFTPAGRGRCYGATLEGDRLTITAPAKGKGKGKGVADALKPDA</sequence>
<dbReference type="KEGG" id="vei:Veis_5030"/>
<accession>A1WSV9</accession>